<dbReference type="Pfam" id="PF11903">
    <property type="entry name" value="ParD_like"/>
    <property type="match status" value="1"/>
</dbReference>
<evidence type="ECO:0008006" key="3">
    <source>
        <dbReference type="Google" id="ProtNLM"/>
    </source>
</evidence>
<organism evidence="1 2">
    <name type="scientific">Ideonella azotifigens</name>
    <dbReference type="NCBI Taxonomy" id="513160"/>
    <lineage>
        <taxon>Bacteria</taxon>
        <taxon>Pseudomonadati</taxon>
        <taxon>Pseudomonadota</taxon>
        <taxon>Betaproteobacteria</taxon>
        <taxon>Burkholderiales</taxon>
        <taxon>Sphaerotilaceae</taxon>
        <taxon>Ideonella</taxon>
    </lineage>
</organism>
<dbReference type="EMBL" id="BAAAEW010000025">
    <property type="protein sequence ID" value="GAA0757930.1"/>
    <property type="molecule type" value="Genomic_DNA"/>
</dbReference>
<evidence type="ECO:0000313" key="1">
    <source>
        <dbReference type="EMBL" id="GAA0757930.1"/>
    </source>
</evidence>
<accession>A0ABN1K825</accession>
<dbReference type="InterPro" id="IPR021831">
    <property type="entry name" value="ParD-like"/>
</dbReference>
<gene>
    <name evidence="1" type="ORF">GCM10009107_37940</name>
</gene>
<dbReference type="RefSeq" id="WP_170200938.1">
    <property type="nucleotide sequence ID" value="NZ_BAAAEW010000025.1"/>
</dbReference>
<protein>
    <recommendedName>
        <fullName evidence="3">ParD-like family protein</fullName>
    </recommendedName>
</protein>
<dbReference type="Proteomes" id="UP001500279">
    <property type="component" value="Unassembled WGS sequence"/>
</dbReference>
<comment type="caution">
    <text evidence="1">The sequence shown here is derived from an EMBL/GenBank/DDBJ whole genome shotgun (WGS) entry which is preliminary data.</text>
</comment>
<keyword evidence="2" id="KW-1185">Reference proteome</keyword>
<evidence type="ECO:0000313" key="2">
    <source>
        <dbReference type="Proteomes" id="UP001500279"/>
    </source>
</evidence>
<reference evidence="1 2" key="1">
    <citation type="journal article" date="2019" name="Int. J. Syst. Evol. Microbiol.">
        <title>The Global Catalogue of Microorganisms (GCM) 10K type strain sequencing project: providing services to taxonomists for standard genome sequencing and annotation.</title>
        <authorList>
            <consortium name="The Broad Institute Genomics Platform"/>
            <consortium name="The Broad Institute Genome Sequencing Center for Infectious Disease"/>
            <person name="Wu L."/>
            <person name="Ma J."/>
        </authorList>
    </citation>
    <scope>NUCLEOTIDE SEQUENCE [LARGE SCALE GENOMIC DNA]</scope>
    <source>
        <strain evidence="1 2">JCM 15503</strain>
    </source>
</reference>
<name>A0ABN1K825_9BURK</name>
<sequence length="115" mass="12379">MNSNSIRIGAELFRTAQEEGALMSRSAAQQVEHWARIGAALEASGMSVAQLSELLQAGMAKQGKAEAGDAALWAFKRSRQALDLENVRSGRLSGDQLSWFAGGKAKDLRLIDSPY</sequence>
<proteinExistence type="predicted"/>